<gene>
    <name evidence="5" type="ORF">SADFL11_2756</name>
</gene>
<dbReference type="PANTHER" id="PTHR37813:SF1">
    <property type="entry name" value="FELS-2 PROPHAGE PROTEIN"/>
    <property type="match status" value="1"/>
</dbReference>
<evidence type="ECO:0000256" key="3">
    <source>
        <dbReference type="SAM" id="Phobius"/>
    </source>
</evidence>
<reference evidence="5 6" key="1">
    <citation type="submission" date="2008-01" db="EMBL/GenBank/DDBJ databases">
        <authorList>
            <person name="Wagner-Dobler I."/>
            <person name="Ferriera S."/>
            <person name="Johnson J."/>
            <person name="Kravitz S."/>
            <person name="Beeson K."/>
            <person name="Sutton G."/>
            <person name="Rogers Y.-H."/>
            <person name="Friedman R."/>
            <person name="Frazier M."/>
            <person name="Venter J.C."/>
        </authorList>
    </citation>
    <scope>NUCLEOTIDE SEQUENCE [LARGE SCALE GENOMIC DNA]</scope>
    <source>
        <strain evidence="6">DSM 17067 / NCIMB 14079 / DFL-11</strain>
    </source>
</reference>
<evidence type="ECO:0000313" key="5">
    <source>
        <dbReference type="EMBL" id="EEE45467.2"/>
    </source>
</evidence>
<protein>
    <submittedName>
        <fullName evidence="5">Phage tail tape measure protein, TP901 family, core region</fullName>
    </submittedName>
</protein>
<proteinExistence type="predicted"/>
<evidence type="ECO:0000259" key="4">
    <source>
        <dbReference type="Pfam" id="PF10145"/>
    </source>
</evidence>
<dbReference type="RefSeq" id="WP_040450503.1">
    <property type="nucleotide sequence ID" value="NZ_CM011002.1"/>
</dbReference>
<dbReference type="EMBL" id="ACCU02000003">
    <property type="protein sequence ID" value="EEE45467.2"/>
    <property type="molecule type" value="Genomic_DNA"/>
</dbReference>
<evidence type="ECO:0000256" key="2">
    <source>
        <dbReference type="SAM" id="MobiDB-lite"/>
    </source>
</evidence>
<dbReference type="Pfam" id="PF10145">
    <property type="entry name" value="PhageMin_Tail"/>
    <property type="match status" value="1"/>
</dbReference>
<evidence type="ECO:0000256" key="1">
    <source>
        <dbReference type="ARBA" id="ARBA00022612"/>
    </source>
</evidence>
<evidence type="ECO:0000313" key="6">
    <source>
        <dbReference type="Proteomes" id="UP000004703"/>
    </source>
</evidence>
<feature type="domain" description="Phage tail tape measure protein" evidence="4">
    <location>
        <begin position="109"/>
        <end position="275"/>
    </location>
</feature>
<dbReference type="Proteomes" id="UP000004703">
    <property type="component" value="Chromosome"/>
</dbReference>
<keyword evidence="3" id="KW-0472">Membrane</keyword>
<name>A0A5E8H0M2_ROSAD</name>
<dbReference type="InterPro" id="IPR010090">
    <property type="entry name" value="Phage_tape_meas"/>
</dbReference>
<organism evidence="5 6">
    <name type="scientific">Roseibium alexandrii (strain DSM 17067 / NCIMB 14079 / DFL-11)</name>
    <name type="common">Labrenzia alexandrii</name>
    <dbReference type="NCBI Taxonomy" id="244592"/>
    <lineage>
        <taxon>Bacteria</taxon>
        <taxon>Pseudomonadati</taxon>
        <taxon>Pseudomonadota</taxon>
        <taxon>Alphaproteobacteria</taxon>
        <taxon>Hyphomicrobiales</taxon>
        <taxon>Stappiaceae</taxon>
        <taxon>Roseibium</taxon>
    </lineage>
</organism>
<keyword evidence="3" id="KW-1133">Transmembrane helix</keyword>
<feature type="compositionally biased region" description="Polar residues" evidence="2">
    <location>
        <begin position="1277"/>
        <end position="1296"/>
    </location>
</feature>
<dbReference type="PANTHER" id="PTHR37813">
    <property type="entry name" value="FELS-2 PROPHAGE PROTEIN"/>
    <property type="match status" value="1"/>
</dbReference>
<feature type="transmembrane region" description="Helical" evidence="3">
    <location>
        <begin position="1023"/>
        <end position="1046"/>
    </location>
</feature>
<keyword evidence="1" id="KW-1188">Viral release from host cell</keyword>
<keyword evidence="3" id="KW-0812">Transmembrane</keyword>
<accession>A0A5E8H0M2</accession>
<dbReference type="NCBIfam" id="TIGR01760">
    <property type="entry name" value="tape_meas_TP901"/>
    <property type="match status" value="2"/>
</dbReference>
<feature type="region of interest" description="Disordered" evidence="2">
    <location>
        <begin position="1273"/>
        <end position="1296"/>
    </location>
</feature>
<sequence length="1296" mass="135678">MSESQKSFTAWIKLGSKFSATGFVAAENALRRLDAKMGAMRTGARRLSTSFSNMGDRLAGAAAVASTISIPAAIGLNQTVTQLGDLEKSYANIAAFSGESAENLKALQEQGRKLARTGAVTAPQIATAQFELTKSGWSADDILAGMPDLVKGSVALGLDISPLADKMTDVMAGFGIARDQMTGTMELFAAAVGSSAMNGNQFFEAMKSAGPAAQIAGVPIEQLTTMIAGFADAGLFGAEAGNSLKSALIKLTAPTPKLRKQLEGIGVNFDQVYQKISKIQSGKIKTALELVGIEGEDKLRADIRKTLLDDTMSVQQRVDVAVDMAADGRNLSNEMRQQLEDSFKGSIELTDGNIDPLKLIDQIRSKFKETGQVDATIMREIFGLETLSAGQKFLDQLDSLEERERAIMKKRAGFLGSVYDSNLDTIINAQQRMGNAFKEFFQTLGGQDGETFKNAFKGIADTIFSITDALRENPEAARGALKALTGLTLLAPGLMALSLAASGLGTALRPVAALSNLALAPVQAGVMKLAGGFGAMAAALPTSTRKAKAFAKSLKGITAASIASKAALLPLRGALAAVGGAMKLLKFGILGTGFAAAAVGVAALADVFPELSRRMGPALADAATDGLVAINRLTQGDFSGAWQSLKDAWADITKGFEESAPLMRWAFSGVLNGLEETFPALAGFRKTVSETFKSVSDAFSDLFKGDGTESNFLGWLSDTARNAGNNLLGVFDATLATFNDRFTGWMKGIKDGSATWADGFRVGYDTLKTLMSEVWALFEDSPVVRWLDEQLPSFEIFRDAVEGVGSAFDKMIGVFTKKRINANGDEMASLGEQLASLGTSITDSMLSAAATVLETVAAAINQLADALDRFRQARADGKGLFASLVDGLGELGAAGWAGVILAGIWAISKAWKAAAATVGIYKGAVDLAKSKMGWAFDLPGAGDADTKKKGGTGKGSGSAPKTGKGGIFSHFADLLKAAFGYLASMAKWFGGLLGKIGGAFKAAVAILRIGLSTLSGWAVRAGVALAGLMTPLTGLIAAVTGGIALLTSPQITQKGDAWIKENAPEWLSSILTWKPFEGSSFDPVVMNNAVQEKIFGKEQIKAPAQSAEIIELQKWAKENGIETGKLAPVEWPEMPKMPGVSAEFAVPDFPAMPANDNAAPWWSPVEMPKMPQVSGNTALAPYVDPVDAIGTETDFRPEPSGFMSVPLDRQDSAAVVAAINNLDGRMTGLQTRLDSIDGSSRQTATNTGQTAANTANLGAQISATLRGALARVPASNAPGSPQRSVVSSNGQSGPHL</sequence>
<feature type="transmembrane region" description="Helical" evidence="3">
    <location>
        <begin position="992"/>
        <end position="1011"/>
    </location>
</feature>
<reference evidence="5 6" key="2">
    <citation type="submission" date="2013-04" db="EMBL/GenBank/DDBJ databases">
        <authorList>
            <person name="Fiebig A."/>
            <person name="Pradella S."/>
            <person name="Wagner-Doebler I."/>
        </authorList>
    </citation>
    <scope>NUCLEOTIDE SEQUENCE [LARGE SCALE GENOMIC DNA]</scope>
    <source>
        <strain evidence="6">DSM 17067 / NCIMB 14079 / DFL-11</strain>
    </source>
</reference>
<comment type="caution">
    <text evidence="5">The sequence shown here is derived from an EMBL/GenBank/DDBJ whole genome shotgun (WGS) entry which is preliminary data.</text>
</comment>